<sequence>MIVASICKTTRNKHQLFSKHEKWLNIAAHSIP</sequence>
<protein>
    <submittedName>
        <fullName evidence="1">Uncharacterized protein</fullName>
    </submittedName>
</protein>
<organism evidence="1">
    <name type="scientific">Arundo donax</name>
    <name type="common">Giant reed</name>
    <name type="synonym">Donax arundinaceus</name>
    <dbReference type="NCBI Taxonomy" id="35708"/>
    <lineage>
        <taxon>Eukaryota</taxon>
        <taxon>Viridiplantae</taxon>
        <taxon>Streptophyta</taxon>
        <taxon>Embryophyta</taxon>
        <taxon>Tracheophyta</taxon>
        <taxon>Spermatophyta</taxon>
        <taxon>Magnoliopsida</taxon>
        <taxon>Liliopsida</taxon>
        <taxon>Poales</taxon>
        <taxon>Poaceae</taxon>
        <taxon>PACMAD clade</taxon>
        <taxon>Arundinoideae</taxon>
        <taxon>Arundineae</taxon>
        <taxon>Arundo</taxon>
    </lineage>
</organism>
<accession>A0A0A9CBA5</accession>
<dbReference type="EMBL" id="GBRH01226162">
    <property type="protein sequence ID" value="JAD71733.1"/>
    <property type="molecule type" value="Transcribed_RNA"/>
</dbReference>
<name>A0A0A9CBA5_ARUDO</name>
<reference evidence="1" key="1">
    <citation type="submission" date="2014-09" db="EMBL/GenBank/DDBJ databases">
        <authorList>
            <person name="Magalhaes I.L.F."/>
            <person name="Oliveira U."/>
            <person name="Santos F.R."/>
            <person name="Vidigal T.H.D.A."/>
            <person name="Brescovit A.D."/>
            <person name="Santos A.J."/>
        </authorList>
    </citation>
    <scope>NUCLEOTIDE SEQUENCE</scope>
    <source>
        <tissue evidence="1">Shoot tissue taken approximately 20 cm above the soil surface</tissue>
    </source>
</reference>
<reference evidence="1" key="2">
    <citation type="journal article" date="2015" name="Data Brief">
        <title>Shoot transcriptome of the giant reed, Arundo donax.</title>
        <authorList>
            <person name="Barrero R.A."/>
            <person name="Guerrero F.D."/>
            <person name="Moolhuijzen P."/>
            <person name="Goolsby J.A."/>
            <person name="Tidwell J."/>
            <person name="Bellgard S.E."/>
            <person name="Bellgard M.I."/>
        </authorList>
    </citation>
    <scope>NUCLEOTIDE SEQUENCE</scope>
    <source>
        <tissue evidence="1">Shoot tissue taken approximately 20 cm above the soil surface</tissue>
    </source>
</reference>
<dbReference type="AlphaFoldDB" id="A0A0A9CBA5"/>
<evidence type="ECO:0000313" key="1">
    <source>
        <dbReference type="EMBL" id="JAD71733.1"/>
    </source>
</evidence>
<proteinExistence type="predicted"/>